<dbReference type="InterPro" id="IPR051049">
    <property type="entry name" value="Dienelactone_hydrolase-like"/>
</dbReference>
<dbReference type="PANTHER" id="PTHR46623:SF6">
    <property type="entry name" value="ALPHA_BETA-HYDROLASES SUPERFAMILY PROTEIN"/>
    <property type="match status" value="1"/>
</dbReference>
<accession>A0A839E046</accession>
<dbReference type="SUPFAM" id="SSF53474">
    <property type="entry name" value="alpha/beta-Hydrolases"/>
    <property type="match status" value="1"/>
</dbReference>
<organism evidence="2 3">
    <name type="scientific">Halosaccharopolyspora lacisalsi</name>
    <dbReference type="NCBI Taxonomy" id="1000566"/>
    <lineage>
        <taxon>Bacteria</taxon>
        <taxon>Bacillati</taxon>
        <taxon>Actinomycetota</taxon>
        <taxon>Actinomycetes</taxon>
        <taxon>Pseudonocardiales</taxon>
        <taxon>Pseudonocardiaceae</taxon>
        <taxon>Halosaccharopolyspora</taxon>
    </lineage>
</organism>
<dbReference type="InterPro" id="IPR029058">
    <property type="entry name" value="AB_hydrolase_fold"/>
</dbReference>
<dbReference type="EMBL" id="JACGWZ010000004">
    <property type="protein sequence ID" value="MBA8825886.1"/>
    <property type="molecule type" value="Genomic_DNA"/>
</dbReference>
<dbReference type="GO" id="GO:0008806">
    <property type="term" value="F:carboxymethylenebutenolidase activity"/>
    <property type="evidence" value="ECO:0007669"/>
    <property type="project" value="UniProtKB-EC"/>
</dbReference>
<keyword evidence="2" id="KW-0378">Hydrolase</keyword>
<keyword evidence="3" id="KW-1185">Reference proteome</keyword>
<sequence>MAEPSNPHQNVSFPSNGTTAHGYLALPDSGRGPGLVVVQEWWGLTDHVVDVTDRFAAAGFVALAPDLYGGRTTHDPQQAARMMQELPVEQATRDLSGAVDHLLAHESVTSSSVGTVGFCMGGMFVLVLAAQQGSRVGAALPFYGLPSPAETDFSGLTAPVLGHYGERDHTIGVEAVEETKSKIAADSRVTPTMHYYPAGHAFFNDRNPSSYDEESADLAWERTLEFLHRHLG</sequence>
<evidence type="ECO:0000313" key="2">
    <source>
        <dbReference type="EMBL" id="MBA8825886.1"/>
    </source>
</evidence>
<reference evidence="2 3" key="1">
    <citation type="submission" date="2020-07" db="EMBL/GenBank/DDBJ databases">
        <title>Sequencing the genomes of 1000 actinobacteria strains.</title>
        <authorList>
            <person name="Klenk H.-P."/>
        </authorList>
    </citation>
    <scope>NUCLEOTIDE SEQUENCE [LARGE SCALE GENOMIC DNA]</scope>
    <source>
        <strain evidence="2 3">DSM 45975</strain>
    </source>
</reference>
<evidence type="ECO:0000259" key="1">
    <source>
        <dbReference type="Pfam" id="PF01738"/>
    </source>
</evidence>
<protein>
    <submittedName>
        <fullName evidence="2">Carboxymethylenebutenolidase</fullName>
        <ecNumber evidence="2">3.1.1.45</ecNumber>
    </submittedName>
</protein>
<feature type="domain" description="Dienelactone hydrolase" evidence="1">
    <location>
        <begin position="22"/>
        <end position="230"/>
    </location>
</feature>
<gene>
    <name evidence="2" type="ORF">FHX42_003252</name>
</gene>
<dbReference type="Proteomes" id="UP000569329">
    <property type="component" value="Unassembled WGS sequence"/>
</dbReference>
<comment type="caution">
    <text evidence="2">The sequence shown here is derived from an EMBL/GenBank/DDBJ whole genome shotgun (WGS) entry which is preliminary data.</text>
</comment>
<dbReference type="EC" id="3.1.1.45" evidence="2"/>
<dbReference type="RefSeq" id="WP_182545132.1">
    <property type="nucleotide sequence ID" value="NZ_JACGWZ010000004.1"/>
</dbReference>
<proteinExistence type="predicted"/>
<dbReference type="Gene3D" id="3.40.50.1820">
    <property type="entry name" value="alpha/beta hydrolase"/>
    <property type="match status" value="1"/>
</dbReference>
<dbReference type="AlphaFoldDB" id="A0A839E046"/>
<evidence type="ECO:0000313" key="3">
    <source>
        <dbReference type="Proteomes" id="UP000569329"/>
    </source>
</evidence>
<dbReference type="InterPro" id="IPR002925">
    <property type="entry name" value="Dienelactn_hydro"/>
</dbReference>
<dbReference type="Pfam" id="PF01738">
    <property type="entry name" value="DLH"/>
    <property type="match status" value="1"/>
</dbReference>
<dbReference type="PANTHER" id="PTHR46623">
    <property type="entry name" value="CARBOXYMETHYLENEBUTENOLIDASE-RELATED"/>
    <property type="match status" value="1"/>
</dbReference>
<name>A0A839E046_9PSEU</name>